<gene>
    <name evidence="1" type="ORF">C5O19_05735</name>
</gene>
<sequence>MYFTAKKAGLDFDLKNPAAVRSWFSDKSKVIYDHRQPGRFQATPRRMDVVWLFQSHIEAIADQTIPRDIEDDDMINTVAFNSRGNNVKEGVYHPMRRKWRDVKLVANHVTPFVKKKEKTEVKTSLK</sequence>
<reference evidence="2" key="1">
    <citation type="submission" date="2018-02" db="EMBL/GenBank/DDBJ databases">
        <title>Genome sequencing of Solimonas sp. HR-BB.</title>
        <authorList>
            <person name="Lee Y."/>
            <person name="Jeon C.O."/>
        </authorList>
    </citation>
    <scope>NUCLEOTIDE SEQUENCE [LARGE SCALE GENOMIC DNA]</scope>
    <source>
        <strain evidence="2">HR-U</strain>
    </source>
</reference>
<comment type="caution">
    <text evidence="1">The sequence shown here is derived from an EMBL/GenBank/DDBJ whole genome shotgun (WGS) entry which is preliminary data.</text>
</comment>
<proteinExistence type="predicted"/>
<keyword evidence="2" id="KW-1185">Reference proteome</keyword>
<accession>A0A2S7INC3</accession>
<organism evidence="1 2">
    <name type="scientific">Siphonobacter curvatus</name>
    <dbReference type="NCBI Taxonomy" id="2094562"/>
    <lineage>
        <taxon>Bacteria</taxon>
        <taxon>Pseudomonadati</taxon>
        <taxon>Bacteroidota</taxon>
        <taxon>Cytophagia</taxon>
        <taxon>Cytophagales</taxon>
        <taxon>Cytophagaceae</taxon>
        <taxon>Siphonobacter</taxon>
    </lineage>
</organism>
<dbReference type="Proteomes" id="UP000239590">
    <property type="component" value="Unassembled WGS sequence"/>
</dbReference>
<evidence type="ECO:0000313" key="2">
    <source>
        <dbReference type="Proteomes" id="UP000239590"/>
    </source>
</evidence>
<dbReference type="AlphaFoldDB" id="A0A2S7INC3"/>
<dbReference type="EMBL" id="PTRA01000001">
    <property type="protein sequence ID" value="PQA59156.1"/>
    <property type="molecule type" value="Genomic_DNA"/>
</dbReference>
<evidence type="ECO:0000313" key="1">
    <source>
        <dbReference type="EMBL" id="PQA59156.1"/>
    </source>
</evidence>
<name>A0A2S7INC3_9BACT</name>
<protein>
    <submittedName>
        <fullName evidence="1">Uncharacterized protein</fullName>
    </submittedName>
</protein>